<proteinExistence type="inferred from homology"/>
<dbReference type="SMART" id="SM00642">
    <property type="entry name" value="Aamy"/>
    <property type="match status" value="1"/>
</dbReference>
<evidence type="ECO:0000256" key="4">
    <source>
        <dbReference type="RuleBase" id="RU003615"/>
    </source>
</evidence>
<dbReference type="PRINTS" id="PR00110">
    <property type="entry name" value="ALPHAAMYLASE"/>
</dbReference>
<comment type="caution">
    <text evidence="7">The sequence shown here is derived from an EMBL/GenBank/DDBJ whole genome shotgun (WGS) entry which is preliminary data.</text>
</comment>
<dbReference type="Gene3D" id="3.90.400.10">
    <property type="entry name" value="Oligo-1,6-glucosidase, Domain 2"/>
    <property type="match status" value="1"/>
</dbReference>
<keyword evidence="2 5" id="KW-0378">Hydrolase</keyword>
<dbReference type="InterPro" id="IPR006046">
    <property type="entry name" value="Alpha_amylase"/>
</dbReference>
<keyword evidence="3 5" id="KW-0326">Glycosidase</keyword>
<comment type="catalytic activity">
    <reaction evidence="5">
        <text>Endohydrolysis of (1-&gt;4)-alpha-D-glucosidic linkages in polysaccharides containing three or more (1-&gt;4)-alpha-linked D-glucose units.</text>
        <dbReference type="EC" id="3.2.1.1"/>
    </reaction>
</comment>
<protein>
    <recommendedName>
        <fullName evidence="5">Alpha-amylase</fullName>
        <ecNumber evidence="5">3.2.1.1</ecNumber>
    </recommendedName>
</protein>
<gene>
    <name evidence="7" type="ORF">EDD60_102182</name>
</gene>
<accession>A0A4R3Z640</accession>
<dbReference type="PANTHER" id="PTHR10357:SF179">
    <property type="entry name" value="NEUTRAL AND BASIC AMINO ACID TRANSPORT PROTEIN RBAT"/>
    <property type="match status" value="1"/>
</dbReference>
<evidence type="ECO:0000313" key="7">
    <source>
        <dbReference type="EMBL" id="TCW02217.1"/>
    </source>
</evidence>
<dbReference type="CDD" id="cd11333">
    <property type="entry name" value="AmyAc_SI_OligoGlu_DGase"/>
    <property type="match status" value="1"/>
</dbReference>
<name>A0A4R3Z640_9FIRM</name>
<evidence type="ECO:0000256" key="5">
    <source>
        <dbReference type="RuleBase" id="RU361134"/>
    </source>
</evidence>
<dbReference type="InterPro" id="IPR045857">
    <property type="entry name" value="O16G_dom_2"/>
</dbReference>
<dbReference type="InterPro" id="IPR006047">
    <property type="entry name" value="GH13_cat_dom"/>
</dbReference>
<reference evidence="7 8" key="1">
    <citation type="submission" date="2019-03" db="EMBL/GenBank/DDBJ databases">
        <title>Genomic Encyclopedia of Type Strains, Phase IV (KMG-IV): sequencing the most valuable type-strain genomes for metagenomic binning, comparative biology and taxonomic classification.</title>
        <authorList>
            <person name="Goeker M."/>
        </authorList>
    </citation>
    <scope>NUCLEOTIDE SEQUENCE [LARGE SCALE GENOMIC DNA]</scope>
    <source>
        <strain evidence="7 8">DSM 29487</strain>
    </source>
</reference>
<comment type="similarity">
    <text evidence="1 4">Belongs to the glycosyl hydrolase 13 family.</text>
</comment>
<dbReference type="GO" id="GO:0009313">
    <property type="term" value="P:oligosaccharide catabolic process"/>
    <property type="evidence" value="ECO:0007669"/>
    <property type="project" value="TreeGrafter"/>
</dbReference>
<dbReference type="EC" id="3.2.1.1" evidence="5"/>
<dbReference type="SUPFAM" id="SSF51445">
    <property type="entry name" value="(Trans)glycosidases"/>
    <property type="match status" value="1"/>
</dbReference>
<dbReference type="InterPro" id="IPR017853">
    <property type="entry name" value="GH"/>
</dbReference>
<dbReference type="SUPFAM" id="SSF51011">
    <property type="entry name" value="Glycosyl hydrolase domain"/>
    <property type="match status" value="1"/>
</dbReference>
<evidence type="ECO:0000259" key="6">
    <source>
        <dbReference type="SMART" id="SM00642"/>
    </source>
</evidence>
<organism evidence="7 8">
    <name type="scientific">Longibaculum muris</name>
    <dbReference type="NCBI Taxonomy" id="1796628"/>
    <lineage>
        <taxon>Bacteria</taxon>
        <taxon>Bacillati</taxon>
        <taxon>Bacillota</taxon>
        <taxon>Erysipelotrichia</taxon>
        <taxon>Erysipelotrichales</taxon>
        <taxon>Coprobacillaceae</taxon>
        <taxon>Longibaculum</taxon>
    </lineage>
</organism>
<dbReference type="FunFam" id="3.20.20.80:FF:000064">
    <property type="entry name" value="Oligo-1,6-glucosidase"/>
    <property type="match status" value="1"/>
</dbReference>
<evidence type="ECO:0000256" key="1">
    <source>
        <dbReference type="ARBA" id="ARBA00008061"/>
    </source>
</evidence>
<dbReference type="EMBL" id="SMCQ01000002">
    <property type="protein sequence ID" value="TCW02217.1"/>
    <property type="molecule type" value="Genomic_DNA"/>
</dbReference>
<dbReference type="Proteomes" id="UP000295515">
    <property type="component" value="Unassembled WGS sequence"/>
</dbReference>
<evidence type="ECO:0000256" key="3">
    <source>
        <dbReference type="ARBA" id="ARBA00023295"/>
    </source>
</evidence>
<dbReference type="InterPro" id="IPR013780">
    <property type="entry name" value="Glyco_hydro_b"/>
</dbReference>
<dbReference type="GO" id="GO:0043169">
    <property type="term" value="F:cation binding"/>
    <property type="evidence" value="ECO:0007669"/>
    <property type="project" value="InterPro"/>
</dbReference>
<evidence type="ECO:0000313" key="8">
    <source>
        <dbReference type="Proteomes" id="UP000295515"/>
    </source>
</evidence>
<dbReference type="Gene3D" id="3.20.20.80">
    <property type="entry name" value="Glycosidases"/>
    <property type="match status" value="1"/>
</dbReference>
<dbReference type="Gene3D" id="2.60.40.1180">
    <property type="entry name" value="Golgi alpha-mannosidase II"/>
    <property type="match status" value="1"/>
</dbReference>
<dbReference type="Pfam" id="PF00128">
    <property type="entry name" value="Alpha-amylase"/>
    <property type="match status" value="1"/>
</dbReference>
<sequence length="500" mass="59288">MLWICPLYKSPMDDNGYDISDYYDVNPEFGTMADLDELIIKAKEKGIKIIMDLVINHTSSEHPWFQEAINHPDSPYHDYYIFKQGSQEPNNWRSVFGGSVWEKVAGRDEYYFHSFSKKQPDLNWENPQVRKELYQMINWWLDKGIAGFRVDAINFIKKDQSYQNGIVDGKDGLSACFAYTRNQPGIEVFFEELKKETFDKYSCMTVAEAVGVQYPDLGIFIGEKGCFSMMFDFNYSNFDINQDEEWFRRQDWQVKDFKELLFKSQREVQKLGWIASFLENHDQPRSIDKLIKDKKYHHYYSKTMIAGMYFFLRGTPFIYQGQEIGMCNFTRESINDFDDIGSINQYKRAIEEGFTQDEALHFLNLRSRDNARTPMQWNQNQYAGFSDVKPWIKMGDHQEINVENQIHDIHSVYHFYQKMINIRKHEDILIYGDFVELKTNDNVIGYQRVYHDQVICCLCNFSELKQSIDHIEGDVLLNNYDDYIIGVLKPFQFVMIKLKF</sequence>
<evidence type="ECO:0000256" key="2">
    <source>
        <dbReference type="ARBA" id="ARBA00022801"/>
    </source>
</evidence>
<dbReference type="FunFam" id="3.90.400.10:FF:000002">
    <property type="entry name" value="Sucrose isomerase"/>
    <property type="match status" value="1"/>
</dbReference>
<keyword evidence="8" id="KW-1185">Reference proteome</keyword>
<feature type="domain" description="Glycosyl hydrolase family 13 catalytic" evidence="6">
    <location>
        <begin position="1"/>
        <end position="372"/>
    </location>
</feature>
<dbReference type="AlphaFoldDB" id="A0A4R3Z640"/>
<keyword evidence="5" id="KW-0119">Carbohydrate metabolism</keyword>
<dbReference type="PANTHER" id="PTHR10357">
    <property type="entry name" value="ALPHA-AMYLASE FAMILY MEMBER"/>
    <property type="match status" value="1"/>
</dbReference>
<dbReference type="GO" id="GO:0004556">
    <property type="term" value="F:alpha-amylase activity"/>
    <property type="evidence" value="ECO:0007669"/>
    <property type="project" value="UniProtKB-UniRule"/>
</dbReference>